<feature type="transmembrane region" description="Helical" evidence="1">
    <location>
        <begin position="81"/>
        <end position="99"/>
    </location>
</feature>
<sequence length="132" mass="14091">MPDSTPTTDRSIPELLRDLTNQYSQLMRDEFALMKAEMSQKVSQVSNGAVMLGVGAVLGLAALIFLLLAATLALANAVAPWLSALIVGGATLLVALIVINKGKSNLKTANLQPKRSMASVREDARFTKEHAK</sequence>
<proteinExistence type="predicted"/>
<organism evidence="2 3">
    <name type="scientific">Caenispirillum salinarum AK4</name>
    <dbReference type="NCBI Taxonomy" id="1238182"/>
    <lineage>
        <taxon>Bacteria</taxon>
        <taxon>Pseudomonadati</taxon>
        <taxon>Pseudomonadota</taxon>
        <taxon>Alphaproteobacteria</taxon>
        <taxon>Rhodospirillales</taxon>
        <taxon>Novispirillaceae</taxon>
        <taxon>Caenispirillum</taxon>
    </lineage>
</organism>
<dbReference type="STRING" id="1238182.C882_4220"/>
<gene>
    <name evidence="2" type="ORF">C882_4220</name>
</gene>
<keyword evidence="3" id="KW-1185">Reference proteome</keyword>
<name>K9HKI2_9PROT</name>
<keyword evidence="1" id="KW-1133">Transmembrane helix</keyword>
<comment type="caution">
    <text evidence="2">The sequence shown here is derived from an EMBL/GenBank/DDBJ whole genome shotgun (WGS) entry which is preliminary data.</text>
</comment>
<dbReference type="Pfam" id="PF07332">
    <property type="entry name" value="Phage_holin_3_6"/>
    <property type="match status" value="1"/>
</dbReference>
<evidence type="ECO:0008006" key="4">
    <source>
        <dbReference type="Google" id="ProtNLM"/>
    </source>
</evidence>
<evidence type="ECO:0000313" key="3">
    <source>
        <dbReference type="Proteomes" id="UP000009881"/>
    </source>
</evidence>
<dbReference type="eggNOG" id="ENOG5032ZKH">
    <property type="taxonomic scope" value="Bacteria"/>
</dbReference>
<dbReference type="AlphaFoldDB" id="K9HKI2"/>
<dbReference type="OrthoDB" id="7306221at2"/>
<reference evidence="2 3" key="1">
    <citation type="journal article" date="2013" name="Genome Announc.">
        <title>Draft Genome Sequence of an Alphaproteobacterium, Caenispirillum salinarum AK4(T), Isolated from a Solar Saltern.</title>
        <authorList>
            <person name="Khatri I."/>
            <person name="Singh A."/>
            <person name="Korpole S."/>
            <person name="Pinnaka A.K."/>
            <person name="Subramanian S."/>
        </authorList>
    </citation>
    <scope>NUCLEOTIDE SEQUENCE [LARGE SCALE GENOMIC DNA]</scope>
    <source>
        <strain evidence="2 3">AK4</strain>
    </source>
</reference>
<dbReference type="RefSeq" id="WP_009540328.1">
    <property type="nucleotide sequence ID" value="NZ_ANHY01000007.1"/>
</dbReference>
<dbReference type="EMBL" id="ANHY01000007">
    <property type="protein sequence ID" value="EKV30883.1"/>
    <property type="molecule type" value="Genomic_DNA"/>
</dbReference>
<evidence type="ECO:0000256" key="1">
    <source>
        <dbReference type="SAM" id="Phobius"/>
    </source>
</evidence>
<protein>
    <recommendedName>
        <fullName evidence="4">Integral membrane protein</fullName>
    </recommendedName>
</protein>
<keyword evidence="1" id="KW-0812">Transmembrane</keyword>
<dbReference type="InterPro" id="IPR009937">
    <property type="entry name" value="Phage_holin_3_6"/>
</dbReference>
<dbReference type="Proteomes" id="UP000009881">
    <property type="component" value="Unassembled WGS sequence"/>
</dbReference>
<evidence type="ECO:0000313" key="2">
    <source>
        <dbReference type="EMBL" id="EKV30883.1"/>
    </source>
</evidence>
<feature type="transmembrane region" description="Helical" evidence="1">
    <location>
        <begin position="48"/>
        <end position="75"/>
    </location>
</feature>
<accession>K9HKI2</accession>
<keyword evidence="1" id="KW-0472">Membrane</keyword>